<dbReference type="Gene3D" id="1.25.40.10">
    <property type="entry name" value="Tetratricopeptide repeat domain"/>
    <property type="match status" value="1"/>
</dbReference>
<dbReference type="SMART" id="SM01043">
    <property type="entry name" value="BTAD"/>
    <property type="match status" value="1"/>
</dbReference>
<dbReference type="Gene3D" id="1.10.10.10">
    <property type="entry name" value="Winged helix-like DNA-binding domain superfamily/Winged helix DNA-binding domain"/>
    <property type="match status" value="1"/>
</dbReference>
<evidence type="ECO:0000256" key="3">
    <source>
        <dbReference type="SAM" id="MobiDB-lite"/>
    </source>
</evidence>
<dbReference type="PANTHER" id="PTHR35807:SF1">
    <property type="entry name" value="TRANSCRIPTIONAL REGULATOR REDD"/>
    <property type="match status" value="1"/>
</dbReference>
<evidence type="ECO:0000256" key="4">
    <source>
        <dbReference type="SAM" id="Phobius"/>
    </source>
</evidence>
<dbReference type="InterPro" id="IPR005158">
    <property type="entry name" value="BTAD"/>
</dbReference>
<keyword evidence="7" id="KW-1185">Reference proteome</keyword>
<organism evidence="6 7">
    <name type="scientific">Micromonospora qiuiae</name>
    <dbReference type="NCBI Taxonomy" id="502268"/>
    <lineage>
        <taxon>Bacteria</taxon>
        <taxon>Bacillati</taxon>
        <taxon>Actinomycetota</taxon>
        <taxon>Actinomycetes</taxon>
        <taxon>Micromonosporales</taxon>
        <taxon>Micromonosporaceae</taxon>
        <taxon>Micromonospora</taxon>
    </lineage>
</organism>
<comment type="caution">
    <text evidence="6">The sequence shown here is derived from an EMBL/GenBank/DDBJ whole genome shotgun (WGS) entry which is preliminary data.</text>
</comment>
<feature type="compositionally biased region" description="Pro residues" evidence="3">
    <location>
        <begin position="399"/>
        <end position="414"/>
    </location>
</feature>
<dbReference type="RefSeq" id="WP_204036391.1">
    <property type="nucleotide sequence ID" value="NZ_BOPC01000056.1"/>
</dbReference>
<evidence type="ECO:0000313" key="6">
    <source>
        <dbReference type="EMBL" id="GIJ28893.1"/>
    </source>
</evidence>
<dbReference type="SUPFAM" id="SSF48452">
    <property type="entry name" value="TPR-like"/>
    <property type="match status" value="1"/>
</dbReference>
<accession>A0ABQ4JF91</accession>
<evidence type="ECO:0000256" key="2">
    <source>
        <dbReference type="ARBA" id="ARBA00023163"/>
    </source>
</evidence>
<evidence type="ECO:0000259" key="5">
    <source>
        <dbReference type="SMART" id="SM01043"/>
    </source>
</evidence>
<evidence type="ECO:0000313" key="7">
    <source>
        <dbReference type="Proteomes" id="UP000653076"/>
    </source>
</evidence>
<sequence>MRWPRHVASLLLAAALLAGPPILLVQVVGWPSVDTPRVALWQWVREPLTEQNLMLMLVVLAWLLWAFVAYLVTVRAALRLWAGVRWLRRMPLPTPWQATATGMAGAAALTIATPTTPTAETGHLATATGTSDTHHRDDTDQATSADGISVPGGWLPRKIADEIAAAAGLTWLRRRRAYRPNPTPQTIRTDTDLTPLPATVTAIQAATTSHQAPAPAGPLAPGALLPPALLPAGAGLAGPGALAAARGLRVTVLLSALRHHTPQLVITRRAVEELLGPAAHHLQPSPDLRIADDNEHAAALLPPPANSSKPTDQHTGGPPTQALLITETAPTGRLADALTAGTTTPIVLTPWPAAPTWHVNTEGHTHNPRDPSIAGPRVCVLDPTATADLLTVTGHLHPPDPPSDPTPPTQMPRPKPAHQAPEDTTTQLQLRVLGEPELLIDGTPVRLQRTAAQQALVFLAVHTDGADSRHLAEALWPGLPAHRLTGRLYTTLSELRTATRTTTHGTLIDRTDDRYRLNPALVHVDLWQLRAAIAHATSTLTDTSAAWQTVIDAYTGDLATGRTWPWLDHHREMIRRTVLDAYAALADAETDPRRALAHLQAGIRVDPYNADLHQRTVAILNTLGEHTAAADLADRYRRRLTAVGVDEAQSATLAAKSPDRQRTHR</sequence>
<dbReference type="InterPro" id="IPR036388">
    <property type="entry name" value="WH-like_DNA-bd_sf"/>
</dbReference>
<keyword evidence="1" id="KW-0805">Transcription regulation</keyword>
<name>A0ABQ4JF91_9ACTN</name>
<keyword evidence="4" id="KW-0812">Transmembrane</keyword>
<gene>
    <name evidence="6" type="ORF">Vqi01_40550</name>
</gene>
<dbReference type="Proteomes" id="UP000653076">
    <property type="component" value="Unassembled WGS sequence"/>
</dbReference>
<dbReference type="InterPro" id="IPR011990">
    <property type="entry name" value="TPR-like_helical_dom_sf"/>
</dbReference>
<feature type="transmembrane region" description="Helical" evidence="4">
    <location>
        <begin position="53"/>
        <end position="78"/>
    </location>
</feature>
<proteinExistence type="predicted"/>
<keyword evidence="4" id="KW-0472">Membrane</keyword>
<feature type="region of interest" description="Disordered" evidence="3">
    <location>
        <begin position="299"/>
        <end position="322"/>
    </location>
</feature>
<evidence type="ECO:0000256" key="1">
    <source>
        <dbReference type="ARBA" id="ARBA00023015"/>
    </source>
</evidence>
<feature type="region of interest" description="Disordered" evidence="3">
    <location>
        <begin position="126"/>
        <end position="147"/>
    </location>
</feature>
<dbReference type="PANTHER" id="PTHR35807">
    <property type="entry name" value="TRANSCRIPTIONAL REGULATOR REDD-RELATED"/>
    <property type="match status" value="1"/>
</dbReference>
<dbReference type="EMBL" id="BOPC01000056">
    <property type="protein sequence ID" value="GIJ28893.1"/>
    <property type="molecule type" value="Genomic_DNA"/>
</dbReference>
<dbReference type="InterPro" id="IPR051677">
    <property type="entry name" value="AfsR-DnrI-RedD_regulator"/>
</dbReference>
<keyword evidence="2" id="KW-0804">Transcription</keyword>
<protein>
    <recommendedName>
        <fullName evidence="5">Bacterial transcriptional activator domain-containing protein</fullName>
    </recommendedName>
</protein>
<keyword evidence="4" id="KW-1133">Transmembrane helix</keyword>
<feature type="domain" description="Bacterial transcriptional activator" evidence="5">
    <location>
        <begin position="524"/>
        <end position="653"/>
    </location>
</feature>
<reference evidence="6 7" key="1">
    <citation type="submission" date="2021-01" db="EMBL/GenBank/DDBJ databases">
        <title>Whole genome shotgun sequence of Verrucosispora qiuiae NBRC 106684.</title>
        <authorList>
            <person name="Komaki H."/>
            <person name="Tamura T."/>
        </authorList>
    </citation>
    <scope>NUCLEOTIDE SEQUENCE [LARGE SCALE GENOMIC DNA]</scope>
    <source>
        <strain evidence="6 7">NBRC 106684</strain>
    </source>
</reference>
<feature type="region of interest" description="Disordered" evidence="3">
    <location>
        <begin position="392"/>
        <end position="424"/>
    </location>
</feature>